<dbReference type="PROSITE" id="PS00061">
    <property type="entry name" value="ADH_SHORT"/>
    <property type="match status" value="1"/>
</dbReference>
<organism evidence="5 6">
    <name type="scientific">Paracidovorax anthurii</name>
    <dbReference type="NCBI Taxonomy" id="78229"/>
    <lineage>
        <taxon>Bacteria</taxon>
        <taxon>Pseudomonadati</taxon>
        <taxon>Pseudomonadota</taxon>
        <taxon>Betaproteobacteria</taxon>
        <taxon>Burkholderiales</taxon>
        <taxon>Comamonadaceae</taxon>
        <taxon>Paracidovorax</taxon>
    </lineage>
</organism>
<evidence type="ECO:0000256" key="3">
    <source>
        <dbReference type="ARBA" id="ARBA00022857"/>
    </source>
</evidence>
<accession>A0A328YRK0</accession>
<comment type="caution">
    <text evidence="5">The sequence shown here is derived from an EMBL/GenBank/DDBJ whole genome shotgun (WGS) entry which is preliminary data.</text>
</comment>
<keyword evidence="3" id="KW-0521">NADP</keyword>
<sequence length="257" mass="27024">MPDTTTPPSLTILTGASRGLGLAMARRLLRPGHMLLTLSRHASAELAALAREAGATLEQWEQDLAHGASAAARLRAWLAAQPPGRHAGATLINNAGVVPRIAPLSDSDPADLAHALRVGLEAPMQLTGAFLGATRHWPGPRKVLNISSGLGRRALASQSAYCAAKAGMDHFTRCAALDEALHSNGARVCSLAPGVIDTDMQVHLRAADPADFPDVQNFANLKTDGALTSPDDAAARVLSWLERPDFGERPVADVREP</sequence>
<gene>
    <name evidence="5" type="ORF">AX018_10472</name>
</gene>
<dbReference type="GO" id="GO:0005737">
    <property type="term" value="C:cytoplasm"/>
    <property type="evidence" value="ECO:0007669"/>
    <property type="project" value="UniProtKB-SubCell"/>
</dbReference>
<evidence type="ECO:0000256" key="1">
    <source>
        <dbReference type="ARBA" id="ARBA00004496"/>
    </source>
</evidence>
<dbReference type="PRINTS" id="PR00081">
    <property type="entry name" value="GDHRDH"/>
</dbReference>
<proteinExistence type="predicted"/>
<dbReference type="EMBL" id="QLTA01000047">
    <property type="protein sequence ID" value="RAR76459.1"/>
    <property type="molecule type" value="Genomic_DNA"/>
</dbReference>
<dbReference type="AlphaFoldDB" id="A0A328YRK0"/>
<evidence type="ECO:0000256" key="4">
    <source>
        <dbReference type="ARBA" id="ARBA00023002"/>
    </source>
</evidence>
<reference evidence="5 6" key="1">
    <citation type="submission" date="2018-06" db="EMBL/GenBank/DDBJ databases">
        <title>Genomic Encyclopedia of Archaeal and Bacterial Type Strains, Phase II (KMG-II): from individual species to whole genera.</title>
        <authorList>
            <person name="Goeker M."/>
        </authorList>
    </citation>
    <scope>NUCLEOTIDE SEQUENCE [LARGE SCALE GENOMIC DNA]</scope>
    <source>
        <strain evidence="5 6">CFPB 3232</strain>
    </source>
</reference>
<protein>
    <submittedName>
        <fullName evidence="5">NAD(P)-dependent dehydrogenase (Short-subunit alcohol dehydrogenase family)</fullName>
    </submittedName>
</protein>
<dbReference type="Gene3D" id="3.40.50.720">
    <property type="entry name" value="NAD(P)-binding Rossmann-like Domain"/>
    <property type="match status" value="1"/>
</dbReference>
<comment type="subcellular location">
    <subcellularLocation>
        <location evidence="1">Cytoplasm</location>
    </subcellularLocation>
</comment>
<dbReference type="GO" id="GO:0006729">
    <property type="term" value="P:tetrahydrobiopterin biosynthetic process"/>
    <property type="evidence" value="ECO:0007669"/>
    <property type="project" value="TreeGrafter"/>
</dbReference>
<evidence type="ECO:0000313" key="5">
    <source>
        <dbReference type="EMBL" id="RAR76459.1"/>
    </source>
</evidence>
<evidence type="ECO:0000313" key="6">
    <source>
        <dbReference type="Proteomes" id="UP000248856"/>
    </source>
</evidence>
<dbReference type="OrthoDB" id="9794387at2"/>
<keyword evidence="6" id="KW-1185">Reference proteome</keyword>
<dbReference type="Pfam" id="PF00106">
    <property type="entry name" value="adh_short"/>
    <property type="match status" value="1"/>
</dbReference>
<name>A0A328YRK0_9BURK</name>
<dbReference type="RefSeq" id="WP_111880491.1">
    <property type="nucleotide sequence ID" value="NZ_CBCSGC010000033.1"/>
</dbReference>
<dbReference type="InterPro" id="IPR051721">
    <property type="entry name" value="Biopterin_syn/organic_redct"/>
</dbReference>
<dbReference type="Proteomes" id="UP000248856">
    <property type="component" value="Unassembled WGS sequence"/>
</dbReference>
<dbReference type="PANTHER" id="PTHR44085">
    <property type="entry name" value="SEPIAPTERIN REDUCTASE"/>
    <property type="match status" value="1"/>
</dbReference>
<dbReference type="InterPro" id="IPR020904">
    <property type="entry name" value="Sc_DH/Rdtase_CS"/>
</dbReference>
<keyword evidence="4" id="KW-0560">Oxidoreductase</keyword>
<dbReference type="PANTHER" id="PTHR44085:SF2">
    <property type="entry name" value="SEPIAPTERIN REDUCTASE"/>
    <property type="match status" value="1"/>
</dbReference>
<dbReference type="GO" id="GO:0004757">
    <property type="term" value="F:sepiapterin reductase (NADP+) activity"/>
    <property type="evidence" value="ECO:0007669"/>
    <property type="project" value="TreeGrafter"/>
</dbReference>
<keyword evidence="2" id="KW-0963">Cytoplasm</keyword>
<dbReference type="InterPro" id="IPR002347">
    <property type="entry name" value="SDR_fam"/>
</dbReference>
<dbReference type="InterPro" id="IPR036291">
    <property type="entry name" value="NAD(P)-bd_dom_sf"/>
</dbReference>
<dbReference type="SUPFAM" id="SSF51735">
    <property type="entry name" value="NAD(P)-binding Rossmann-fold domains"/>
    <property type="match status" value="1"/>
</dbReference>
<evidence type="ECO:0000256" key="2">
    <source>
        <dbReference type="ARBA" id="ARBA00022490"/>
    </source>
</evidence>